<dbReference type="AlphaFoldDB" id="A0A9K3IZL5"/>
<reference evidence="1" key="1">
    <citation type="journal article" date="2017" name="Nature">
        <title>The sunflower genome provides insights into oil metabolism, flowering and Asterid evolution.</title>
        <authorList>
            <person name="Badouin H."/>
            <person name="Gouzy J."/>
            <person name="Grassa C.J."/>
            <person name="Murat F."/>
            <person name="Staton S.E."/>
            <person name="Cottret L."/>
            <person name="Lelandais-Briere C."/>
            <person name="Owens G.L."/>
            <person name="Carrere S."/>
            <person name="Mayjonade B."/>
            <person name="Legrand L."/>
            <person name="Gill N."/>
            <person name="Kane N.C."/>
            <person name="Bowers J.E."/>
            <person name="Hubner S."/>
            <person name="Bellec A."/>
            <person name="Berard A."/>
            <person name="Berges H."/>
            <person name="Blanchet N."/>
            <person name="Boniface M.C."/>
            <person name="Brunel D."/>
            <person name="Catrice O."/>
            <person name="Chaidir N."/>
            <person name="Claudel C."/>
            <person name="Donnadieu C."/>
            <person name="Faraut T."/>
            <person name="Fievet G."/>
            <person name="Helmstetter N."/>
            <person name="King M."/>
            <person name="Knapp S.J."/>
            <person name="Lai Z."/>
            <person name="Le Paslier M.C."/>
            <person name="Lippi Y."/>
            <person name="Lorenzon L."/>
            <person name="Mandel J.R."/>
            <person name="Marage G."/>
            <person name="Marchand G."/>
            <person name="Marquand E."/>
            <person name="Bret-Mestries E."/>
            <person name="Morien E."/>
            <person name="Nambeesan S."/>
            <person name="Nguyen T."/>
            <person name="Pegot-Espagnet P."/>
            <person name="Pouilly N."/>
            <person name="Raftis F."/>
            <person name="Sallet E."/>
            <person name="Schiex T."/>
            <person name="Thomas J."/>
            <person name="Vandecasteele C."/>
            <person name="Vares D."/>
            <person name="Vear F."/>
            <person name="Vautrin S."/>
            <person name="Crespi M."/>
            <person name="Mangin B."/>
            <person name="Burke J.M."/>
            <person name="Salse J."/>
            <person name="Munos S."/>
            <person name="Vincourt P."/>
            <person name="Rieseberg L.H."/>
            <person name="Langlade N.B."/>
        </authorList>
    </citation>
    <scope>NUCLEOTIDE SEQUENCE</scope>
    <source>
        <tissue evidence="1">Leaves</tissue>
    </source>
</reference>
<sequence length="80" mass="9202">MLRHASKRITGSGLAPRRWSSPAANRFYHERVVNKPPWKGKCSSYVLAETVMTVHKPSMHRRSPTLVIKVSVSVMFLQRR</sequence>
<evidence type="ECO:0000313" key="1">
    <source>
        <dbReference type="EMBL" id="KAF5805833.1"/>
    </source>
</evidence>
<dbReference type="Proteomes" id="UP000215914">
    <property type="component" value="Unassembled WGS sequence"/>
</dbReference>
<evidence type="ECO:0000313" key="2">
    <source>
        <dbReference type="Proteomes" id="UP000215914"/>
    </source>
</evidence>
<organism evidence="1 2">
    <name type="scientific">Helianthus annuus</name>
    <name type="common">Common sunflower</name>
    <dbReference type="NCBI Taxonomy" id="4232"/>
    <lineage>
        <taxon>Eukaryota</taxon>
        <taxon>Viridiplantae</taxon>
        <taxon>Streptophyta</taxon>
        <taxon>Embryophyta</taxon>
        <taxon>Tracheophyta</taxon>
        <taxon>Spermatophyta</taxon>
        <taxon>Magnoliopsida</taxon>
        <taxon>eudicotyledons</taxon>
        <taxon>Gunneridae</taxon>
        <taxon>Pentapetalae</taxon>
        <taxon>asterids</taxon>
        <taxon>campanulids</taxon>
        <taxon>Asterales</taxon>
        <taxon>Asteraceae</taxon>
        <taxon>Asteroideae</taxon>
        <taxon>Heliantheae alliance</taxon>
        <taxon>Heliantheae</taxon>
        <taxon>Helianthus</taxon>
    </lineage>
</organism>
<name>A0A9K3IZL5_HELAN</name>
<proteinExistence type="predicted"/>
<dbReference type="EMBL" id="MNCJ02000320">
    <property type="protein sequence ID" value="KAF5805833.1"/>
    <property type="molecule type" value="Genomic_DNA"/>
</dbReference>
<reference evidence="1" key="2">
    <citation type="submission" date="2020-06" db="EMBL/GenBank/DDBJ databases">
        <title>Helianthus annuus Genome sequencing and assembly Release 2.</title>
        <authorList>
            <person name="Gouzy J."/>
            <person name="Langlade N."/>
            <person name="Munos S."/>
        </authorList>
    </citation>
    <scope>NUCLEOTIDE SEQUENCE</scope>
    <source>
        <tissue evidence="1">Leaves</tissue>
    </source>
</reference>
<keyword evidence="2" id="KW-1185">Reference proteome</keyword>
<accession>A0A9K3IZL5</accession>
<gene>
    <name evidence="1" type="ORF">HanXRQr2_Chr05g0214101</name>
</gene>
<comment type="caution">
    <text evidence="1">The sequence shown here is derived from an EMBL/GenBank/DDBJ whole genome shotgun (WGS) entry which is preliminary data.</text>
</comment>
<dbReference type="Gramene" id="mRNA:HanXRQr2_Chr05g0214101">
    <property type="protein sequence ID" value="mRNA:HanXRQr2_Chr05g0214101"/>
    <property type="gene ID" value="HanXRQr2_Chr05g0214101"/>
</dbReference>
<protein>
    <submittedName>
        <fullName evidence="1">Uncharacterized protein</fullName>
    </submittedName>
</protein>